<protein>
    <submittedName>
        <fullName evidence="2">Rhamnosyltransferase WbbL</fullName>
        <ecNumber evidence="2">2.4.1.-</ecNumber>
    </submittedName>
</protein>
<organism evidence="2">
    <name type="scientific">termite gut metagenome</name>
    <dbReference type="NCBI Taxonomy" id="433724"/>
    <lineage>
        <taxon>unclassified sequences</taxon>
        <taxon>metagenomes</taxon>
        <taxon>organismal metagenomes</taxon>
    </lineage>
</organism>
<dbReference type="SUPFAM" id="SSF53448">
    <property type="entry name" value="Nucleotide-diphospho-sugar transferases"/>
    <property type="match status" value="1"/>
</dbReference>
<comment type="caution">
    <text evidence="2">The sequence shown here is derived from an EMBL/GenBank/DDBJ whole genome shotgun (WGS) entry which is preliminary data.</text>
</comment>
<evidence type="ECO:0000313" key="2">
    <source>
        <dbReference type="EMBL" id="KAA6338603.1"/>
    </source>
</evidence>
<dbReference type="PANTHER" id="PTHR43179">
    <property type="entry name" value="RHAMNOSYLTRANSFERASE WBBL"/>
    <property type="match status" value="1"/>
</dbReference>
<proteinExistence type="predicted"/>
<dbReference type="Pfam" id="PF00535">
    <property type="entry name" value="Glycos_transf_2"/>
    <property type="match status" value="1"/>
</dbReference>
<sequence>MITVSIVTFHTPTKLITQTITSILKNSIDKLFIVDNSSNDSLRIIEKASEKIRYIHSKNLGYGGGHNIAIRESIMMNAKYHVVINPDIYFDDDVITVLSKYMDQNSDCGLVMPKVLYPNGELQYLCKLLPTPLDLFGRRFLPFKNFIKERNRKYELHFTNYDTIMEVPYLSGCFMFFRNSILKKVGLFDEQYFMYAEDLDICRRINKVAQTIYYPLVFVHHEYEKGSYKDNKLLKYHVISVIKYFSKWGWFFDKERHAVNKRILKELGYKNK</sequence>
<dbReference type="Gene3D" id="3.90.550.10">
    <property type="entry name" value="Spore Coat Polysaccharide Biosynthesis Protein SpsA, Chain A"/>
    <property type="match status" value="1"/>
</dbReference>
<dbReference type="InterPro" id="IPR001173">
    <property type="entry name" value="Glyco_trans_2-like"/>
</dbReference>
<dbReference type="InterPro" id="IPR029044">
    <property type="entry name" value="Nucleotide-diphossugar_trans"/>
</dbReference>
<keyword evidence="2" id="KW-0808">Transferase</keyword>
<dbReference type="AlphaFoldDB" id="A0A5J4S006"/>
<dbReference type="EC" id="2.4.1.-" evidence="2"/>
<accession>A0A5J4S006</accession>
<dbReference type="EMBL" id="SNRY01000603">
    <property type="protein sequence ID" value="KAA6338603.1"/>
    <property type="molecule type" value="Genomic_DNA"/>
</dbReference>
<dbReference type="GO" id="GO:0016757">
    <property type="term" value="F:glycosyltransferase activity"/>
    <property type="evidence" value="ECO:0007669"/>
    <property type="project" value="UniProtKB-KW"/>
</dbReference>
<evidence type="ECO:0000259" key="1">
    <source>
        <dbReference type="Pfam" id="PF00535"/>
    </source>
</evidence>
<name>A0A5J4S006_9ZZZZ</name>
<dbReference type="PANTHER" id="PTHR43179:SF10">
    <property type="entry name" value="GLYCOSYL TRANSFERASE"/>
    <property type="match status" value="1"/>
</dbReference>
<feature type="domain" description="Glycosyltransferase 2-like" evidence="1">
    <location>
        <begin position="6"/>
        <end position="185"/>
    </location>
</feature>
<keyword evidence="2" id="KW-0328">Glycosyltransferase</keyword>
<reference evidence="2" key="1">
    <citation type="submission" date="2019-03" db="EMBL/GenBank/DDBJ databases">
        <title>Single cell metagenomics reveals metabolic interactions within the superorganism composed of flagellate Streblomastix strix and complex community of Bacteroidetes bacteria on its surface.</title>
        <authorList>
            <person name="Treitli S.C."/>
            <person name="Kolisko M."/>
            <person name="Husnik F."/>
            <person name="Keeling P."/>
            <person name="Hampl V."/>
        </authorList>
    </citation>
    <scope>NUCLEOTIDE SEQUENCE</scope>
    <source>
        <strain evidence="2">STM</strain>
    </source>
</reference>
<gene>
    <name evidence="2" type="ORF">EZS27_013408</name>
</gene>